<feature type="domain" description="Cupin type-1" evidence="7">
    <location>
        <begin position="51"/>
        <end position="261"/>
    </location>
</feature>
<dbReference type="CDD" id="cd02243">
    <property type="entry name" value="cupin_11S_legumin_C"/>
    <property type="match status" value="1"/>
</dbReference>
<evidence type="ECO:0000256" key="4">
    <source>
        <dbReference type="ARBA" id="ARBA00023157"/>
    </source>
</evidence>
<feature type="chain" id="PRO_5044522857" description="Cupin type-1 domain-containing protein" evidence="5">
    <location>
        <begin position="24"/>
        <end position="493"/>
    </location>
</feature>
<evidence type="ECO:0000313" key="9">
    <source>
        <dbReference type="EMBL" id="CAL1411061.1"/>
    </source>
</evidence>
<evidence type="ECO:0000259" key="7">
    <source>
        <dbReference type="SMART" id="SM00835"/>
    </source>
</evidence>
<dbReference type="FunFam" id="2.60.120.10:FF:000073">
    <property type="entry name" value="Glycinin G1"/>
    <property type="match status" value="1"/>
</dbReference>
<feature type="region of interest" description="Disordered" evidence="6">
    <location>
        <begin position="127"/>
        <end position="148"/>
    </location>
</feature>
<dbReference type="SMART" id="SM00835">
    <property type="entry name" value="Cupin_1"/>
    <property type="match status" value="2"/>
</dbReference>
<keyword evidence="2 5" id="KW-0758">Storage protein</keyword>
<dbReference type="AlphaFoldDB" id="A0AAV2GKQ7"/>
<dbReference type="InterPro" id="IPR011051">
    <property type="entry name" value="RmlC_Cupin_sf"/>
</dbReference>
<dbReference type="PROSITE" id="PS00305">
    <property type="entry name" value="11S_SEED_STORAGE"/>
    <property type="match status" value="1"/>
</dbReference>
<dbReference type="InterPro" id="IPR006045">
    <property type="entry name" value="Cupin_1"/>
</dbReference>
<proteinExistence type="inferred from homology"/>
<keyword evidence="5" id="KW-0732">Signal</keyword>
<gene>
    <name evidence="8" type="ORF">LTRI10_LOCUS50432</name>
    <name evidence="9" type="ORF">LTRI10_LOCUS50438</name>
</gene>
<name>A0AAV2GKQ7_9ROSI</name>
<dbReference type="CDD" id="cd02242">
    <property type="entry name" value="cupin_11S_legumin_N"/>
    <property type="match status" value="1"/>
</dbReference>
<feature type="compositionally biased region" description="Basic and acidic residues" evidence="6">
    <location>
        <begin position="132"/>
        <end position="146"/>
    </location>
</feature>
<dbReference type="EMBL" id="OZ034822">
    <property type="protein sequence ID" value="CAL1411055.1"/>
    <property type="molecule type" value="Genomic_DNA"/>
</dbReference>
<feature type="region of interest" description="Disordered" evidence="6">
    <location>
        <begin position="204"/>
        <end position="236"/>
    </location>
</feature>
<feature type="signal peptide" evidence="5">
    <location>
        <begin position="1"/>
        <end position="23"/>
    </location>
</feature>
<evidence type="ECO:0000256" key="5">
    <source>
        <dbReference type="RuleBase" id="RU003681"/>
    </source>
</evidence>
<dbReference type="InterPro" id="IPR014710">
    <property type="entry name" value="RmlC-like_jellyroll"/>
</dbReference>
<dbReference type="InterPro" id="IPR006044">
    <property type="entry name" value="11S_seedstore_pln"/>
</dbReference>
<dbReference type="Gene3D" id="2.60.120.10">
    <property type="entry name" value="Jelly Rolls"/>
    <property type="match status" value="2"/>
</dbReference>
<keyword evidence="10" id="KW-1185">Reference proteome</keyword>
<dbReference type="Pfam" id="PF00190">
    <property type="entry name" value="Cupin_1"/>
    <property type="match status" value="2"/>
</dbReference>
<evidence type="ECO:0000256" key="6">
    <source>
        <dbReference type="SAM" id="MobiDB-lite"/>
    </source>
</evidence>
<evidence type="ECO:0000256" key="2">
    <source>
        <dbReference type="ARBA" id="ARBA00022761"/>
    </source>
</evidence>
<evidence type="ECO:0000256" key="1">
    <source>
        <dbReference type="ARBA" id="ARBA00007178"/>
    </source>
</evidence>
<feature type="region of interest" description="Disordered" evidence="6">
    <location>
        <begin position="286"/>
        <end position="306"/>
    </location>
</feature>
<dbReference type="EMBL" id="OZ034822">
    <property type="protein sequence ID" value="CAL1411061.1"/>
    <property type="molecule type" value="Genomic_DNA"/>
</dbReference>
<reference evidence="9 10" key="1">
    <citation type="submission" date="2024-04" db="EMBL/GenBank/DDBJ databases">
        <authorList>
            <person name="Fracassetti M."/>
        </authorList>
    </citation>
    <scope>NUCLEOTIDE SEQUENCE [LARGE SCALE GENOMIC DNA]</scope>
</reference>
<dbReference type="InterPro" id="IPR050253">
    <property type="entry name" value="Seed_Storage-Functional"/>
</dbReference>
<dbReference type="InterPro" id="IPR022379">
    <property type="entry name" value="11S_seedstore_CS"/>
</dbReference>
<feature type="domain" description="Cupin type-1" evidence="7">
    <location>
        <begin position="321"/>
        <end position="470"/>
    </location>
</feature>
<keyword evidence="3 5" id="KW-0708">Seed storage protein</keyword>
<sequence>MASSASLLSLALCSLLLFQVCSAQFETGRVWGSSRSQRKSQQQNECQFRRINAQEPDRRITSEAGITEIWDENDDQFRCAGVAAIRHTIEQRGLLLPAYSNAPKLIYVDQGRGYHSAAIPGCPETYQFEQESESRDPRQGSRDQHQKIRKIRQGDIIAIPAGVADWFYNDGQSPLVLVQIMDTSNFANQLDQNFRKFFLAGNPQREIQGQRGQPSRHLYRGSEKGRGGGAGGQEQRSGNIFQAFDEQFLAEAFNIDTDLARRIKNENDNRGIIVRVEEQLEFLSPEFSEEERRQSSQGGGRTGRWSANGIEETFCTAKLRHNINDPSRADIFNPRAGRLTTVNSFNLPILRYIQLSAQKGFLYRNAIMTPHWNMNAHSINYITRGSGQIQIVNENGESVFDGQVQEGQIITAPQNFAVIKRAGSDGLEWISFKTNDNAKINQIAGRASTIRAIPQDVLANAFAISREEAQRIKFNRREIGIFSPGTRSRGRRD</sequence>
<evidence type="ECO:0000313" key="10">
    <source>
        <dbReference type="Proteomes" id="UP001497516"/>
    </source>
</evidence>
<comment type="function">
    <text evidence="5">Seed storage protein.</text>
</comment>
<evidence type="ECO:0000313" key="8">
    <source>
        <dbReference type="EMBL" id="CAL1411055.1"/>
    </source>
</evidence>
<comment type="subunit">
    <text evidence="5">Hexamer; each subunit is composed of an acidic and a basic chain derived from a single precursor and linked by a disulfide bond.</text>
</comment>
<dbReference type="PANTHER" id="PTHR31189">
    <property type="entry name" value="OS03G0336100 PROTEIN-RELATED"/>
    <property type="match status" value="1"/>
</dbReference>
<protein>
    <recommendedName>
        <fullName evidence="7">Cupin type-1 domain-containing protein</fullName>
    </recommendedName>
</protein>
<comment type="similarity">
    <text evidence="1 5">Belongs to the 11S seed storage protein (globulins) family.</text>
</comment>
<dbReference type="PANTHER" id="PTHR31189:SF48">
    <property type="entry name" value="LEGUMIN B"/>
    <property type="match status" value="1"/>
</dbReference>
<accession>A0AAV2GKQ7</accession>
<dbReference type="Proteomes" id="UP001497516">
    <property type="component" value="Chromosome 9"/>
</dbReference>
<dbReference type="PRINTS" id="PR00439">
    <property type="entry name" value="11SGLOBULIN"/>
</dbReference>
<dbReference type="GO" id="GO:0045735">
    <property type="term" value="F:nutrient reservoir activity"/>
    <property type="evidence" value="ECO:0007669"/>
    <property type="project" value="UniProtKB-KW"/>
</dbReference>
<dbReference type="SUPFAM" id="SSF51182">
    <property type="entry name" value="RmlC-like cupins"/>
    <property type="match status" value="1"/>
</dbReference>
<organism evidence="9 10">
    <name type="scientific">Linum trigynum</name>
    <dbReference type="NCBI Taxonomy" id="586398"/>
    <lineage>
        <taxon>Eukaryota</taxon>
        <taxon>Viridiplantae</taxon>
        <taxon>Streptophyta</taxon>
        <taxon>Embryophyta</taxon>
        <taxon>Tracheophyta</taxon>
        <taxon>Spermatophyta</taxon>
        <taxon>Magnoliopsida</taxon>
        <taxon>eudicotyledons</taxon>
        <taxon>Gunneridae</taxon>
        <taxon>Pentapetalae</taxon>
        <taxon>rosids</taxon>
        <taxon>fabids</taxon>
        <taxon>Malpighiales</taxon>
        <taxon>Linaceae</taxon>
        <taxon>Linum</taxon>
    </lineage>
</organism>
<evidence type="ECO:0000256" key="3">
    <source>
        <dbReference type="ARBA" id="ARBA00023129"/>
    </source>
</evidence>
<keyword evidence="4 5" id="KW-1015">Disulfide bond</keyword>